<accession>A0A8J8SWN0</accession>
<dbReference type="AlphaFoldDB" id="A0A8J8SWN0"/>
<proteinExistence type="predicted"/>
<name>A0A8J8SWN0_HALGN</name>
<evidence type="ECO:0000313" key="3">
    <source>
        <dbReference type="Proteomes" id="UP000785679"/>
    </source>
</evidence>
<keyword evidence="3" id="KW-1185">Reference proteome</keyword>
<protein>
    <submittedName>
        <fullName evidence="2">Uncharacterized protein</fullName>
    </submittedName>
</protein>
<dbReference type="EMBL" id="RRYP01020016">
    <property type="protein sequence ID" value="TNV73056.1"/>
    <property type="molecule type" value="Genomic_DNA"/>
</dbReference>
<comment type="caution">
    <text evidence="2">The sequence shown here is derived from an EMBL/GenBank/DDBJ whole genome shotgun (WGS) entry which is preliminary data.</text>
</comment>
<feature type="region of interest" description="Disordered" evidence="1">
    <location>
        <begin position="1"/>
        <end position="25"/>
    </location>
</feature>
<organism evidence="2 3">
    <name type="scientific">Halteria grandinella</name>
    <dbReference type="NCBI Taxonomy" id="5974"/>
    <lineage>
        <taxon>Eukaryota</taxon>
        <taxon>Sar</taxon>
        <taxon>Alveolata</taxon>
        <taxon>Ciliophora</taxon>
        <taxon>Intramacronucleata</taxon>
        <taxon>Spirotrichea</taxon>
        <taxon>Stichotrichia</taxon>
        <taxon>Sporadotrichida</taxon>
        <taxon>Halteriidae</taxon>
        <taxon>Halteria</taxon>
    </lineage>
</organism>
<sequence length="98" mass="10962">MDGMGEKRFPFQQTCQTSEEETHQLAAPPVKVKMFEGKGFQITQPSHQSCKVKQSLEVAAVIVTVGVSHTERMRVDLLGLQVTGELPLISKCRLPYFQ</sequence>
<reference evidence="2" key="1">
    <citation type="submission" date="2019-06" db="EMBL/GenBank/DDBJ databases">
        <authorList>
            <person name="Zheng W."/>
        </authorList>
    </citation>
    <scope>NUCLEOTIDE SEQUENCE</scope>
    <source>
        <strain evidence="2">QDHG01</strain>
    </source>
</reference>
<evidence type="ECO:0000256" key="1">
    <source>
        <dbReference type="SAM" id="MobiDB-lite"/>
    </source>
</evidence>
<evidence type="ECO:0000313" key="2">
    <source>
        <dbReference type="EMBL" id="TNV73056.1"/>
    </source>
</evidence>
<gene>
    <name evidence="2" type="ORF">FGO68_gene7121</name>
</gene>
<dbReference type="Proteomes" id="UP000785679">
    <property type="component" value="Unassembled WGS sequence"/>
</dbReference>